<accession>A0A650MAA3</accession>
<evidence type="ECO:0000313" key="4">
    <source>
        <dbReference type="Proteomes" id="UP000431451"/>
    </source>
</evidence>
<evidence type="ECO:0000313" key="3">
    <source>
        <dbReference type="EMBL" id="VCT83741.1"/>
    </source>
</evidence>
<dbReference type="SUPFAM" id="SSF50475">
    <property type="entry name" value="FMN-binding split barrel"/>
    <property type="match status" value="1"/>
</dbReference>
<dbReference type="InterPro" id="IPR012349">
    <property type="entry name" value="Split_barrel_FMN-bd"/>
</dbReference>
<dbReference type="EMBL" id="CAKJVE010000004">
    <property type="protein sequence ID" value="CAG9709571.1"/>
    <property type="molecule type" value="Genomic_DNA"/>
</dbReference>
<gene>
    <name evidence="3" type="primary">ydaG</name>
    <name evidence="2" type="ORF">CNEO_44263</name>
    <name evidence="3" type="ORF">CNEONATNEC25_01338</name>
</gene>
<reference evidence="3 4" key="1">
    <citation type="submission" date="2018-06" db="EMBL/GenBank/DDBJ databases">
        <authorList>
            <consortium name="IHU Genomes"/>
        </authorList>
    </citation>
    <scope>NUCLEOTIDE SEQUENCE [LARGE SCALE GENOMIC DNA]</scope>
    <source>
        <strain evidence="3 4">NEC25</strain>
    </source>
</reference>
<dbReference type="InterPro" id="IPR011576">
    <property type="entry name" value="Pyridox_Oxase_N"/>
</dbReference>
<dbReference type="Gene3D" id="2.30.110.10">
    <property type="entry name" value="Electron Transport, Fmn-binding Protein, Chain A"/>
    <property type="match status" value="1"/>
</dbReference>
<evidence type="ECO:0000313" key="2">
    <source>
        <dbReference type="EMBL" id="CAG9709571.1"/>
    </source>
</evidence>
<dbReference type="Proteomes" id="UP000789738">
    <property type="component" value="Unassembled WGS sequence"/>
</dbReference>
<name>A0A650MAA3_9CLOT</name>
<dbReference type="RefSeq" id="WP_159115935.1">
    <property type="nucleotide sequence ID" value="NZ_CAKJVE010000004.1"/>
</dbReference>
<evidence type="ECO:0000259" key="1">
    <source>
        <dbReference type="Pfam" id="PF01243"/>
    </source>
</evidence>
<feature type="domain" description="Pyridoxamine 5'-phosphate oxidase N-terminal" evidence="1">
    <location>
        <begin position="3"/>
        <end position="88"/>
    </location>
</feature>
<dbReference type="Pfam" id="PF01243">
    <property type="entry name" value="PNPOx_N"/>
    <property type="match status" value="1"/>
</dbReference>
<organism evidence="3 4">
    <name type="scientific">Clostridium neonatale</name>
    <dbReference type="NCBI Taxonomy" id="137838"/>
    <lineage>
        <taxon>Bacteria</taxon>
        <taxon>Bacillati</taxon>
        <taxon>Bacillota</taxon>
        <taxon>Clostridia</taxon>
        <taxon>Eubacteriales</taxon>
        <taxon>Clostridiaceae</taxon>
        <taxon>Clostridium</taxon>
    </lineage>
</organism>
<reference evidence="2" key="2">
    <citation type="submission" date="2021-10" db="EMBL/GenBank/DDBJ databases">
        <authorList>
            <person name="Mesa V."/>
        </authorList>
    </citation>
    <scope>NUCLEOTIDE SEQUENCE</scope>
    <source>
        <strain evidence="2">CC3_PB</strain>
    </source>
</reference>
<sequence>MSKVVDFLNEIKTYYLATVEEGEARIRPIGATVEFNGKVYLGTNNQKEMFKQITKNPSIAVSGYNGDKWIRITGKAVVDSSADAKKAMLDANPLLKNMYSVEDGIFEVFYIDDMKATLYSFTDAPVELEN</sequence>
<proteinExistence type="predicted"/>
<protein>
    <submittedName>
        <fullName evidence="3">General stress protein 26</fullName>
    </submittedName>
</protein>
<dbReference type="EMBL" id="UWJD01000001">
    <property type="protein sequence ID" value="VCT83741.1"/>
    <property type="molecule type" value="Genomic_DNA"/>
</dbReference>
<dbReference type="Proteomes" id="UP000431451">
    <property type="component" value="Unassembled WGS sequence"/>
</dbReference>
<dbReference type="AlphaFoldDB" id="A0A650MAA3"/>